<dbReference type="EMBL" id="LGRX02023040">
    <property type="protein sequence ID" value="KAK3254914.1"/>
    <property type="molecule type" value="Genomic_DNA"/>
</dbReference>
<evidence type="ECO:0000313" key="2">
    <source>
        <dbReference type="Proteomes" id="UP001190700"/>
    </source>
</evidence>
<evidence type="ECO:0000313" key="1">
    <source>
        <dbReference type="EMBL" id="KAK3254914.1"/>
    </source>
</evidence>
<keyword evidence="2" id="KW-1185">Reference proteome</keyword>
<protein>
    <submittedName>
        <fullName evidence="1">Uncharacterized protein</fullName>
    </submittedName>
</protein>
<dbReference type="Proteomes" id="UP001190700">
    <property type="component" value="Unassembled WGS sequence"/>
</dbReference>
<organism evidence="1 2">
    <name type="scientific">Cymbomonas tetramitiformis</name>
    <dbReference type="NCBI Taxonomy" id="36881"/>
    <lineage>
        <taxon>Eukaryota</taxon>
        <taxon>Viridiplantae</taxon>
        <taxon>Chlorophyta</taxon>
        <taxon>Pyramimonadophyceae</taxon>
        <taxon>Pyramimonadales</taxon>
        <taxon>Pyramimonadaceae</taxon>
        <taxon>Cymbomonas</taxon>
    </lineage>
</organism>
<sequence>MRWWQALVGGLKNGGNIVVSECVMEGLSQIQADYLRAFTALDLGMVKMKRCSIDVHAMRVRPQMSQRTLRRNARSADVNVPAQCARELSAGMPGRRM</sequence>
<dbReference type="AlphaFoldDB" id="A0AAE0KNN2"/>
<accession>A0AAE0KNN2</accession>
<proteinExistence type="predicted"/>
<comment type="caution">
    <text evidence="1">The sequence shown here is derived from an EMBL/GenBank/DDBJ whole genome shotgun (WGS) entry which is preliminary data.</text>
</comment>
<name>A0AAE0KNN2_9CHLO</name>
<reference evidence="1 2" key="1">
    <citation type="journal article" date="2015" name="Genome Biol. Evol.">
        <title>Comparative Genomics of a Bacterivorous Green Alga Reveals Evolutionary Causalities and Consequences of Phago-Mixotrophic Mode of Nutrition.</title>
        <authorList>
            <person name="Burns J.A."/>
            <person name="Paasch A."/>
            <person name="Narechania A."/>
            <person name="Kim E."/>
        </authorList>
    </citation>
    <scope>NUCLEOTIDE SEQUENCE [LARGE SCALE GENOMIC DNA]</scope>
    <source>
        <strain evidence="1 2">PLY_AMNH</strain>
    </source>
</reference>
<gene>
    <name evidence="1" type="ORF">CYMTET_35888</name>
</gene>